<sequence length="80" mass="9016">MENEPTQDDTDGLRDDDCTIPPKALPMEYPNEVAAVEAMAKCFYQRYDACTAFYMGSLIEACQAAFMSTATEEVRPYIFL</sequence>
<dbReference type="Proteomes" id="UP000663862">
    <property type="component" value="Unassembled WGS sequence"/>
</dbReference>
<dbReference type="EMBL" id="CAJOBQ010002402">
    <property type="protein sequence ID" value="CAF4558212.1"/>
    <property type="molecule type" value="Genomic_DNA"/>
</dbReference>
<reference evidence="1" key="1">
    <citation type="submission" date="2021-02" db="EMBL/GenBank/DDBJ databases">
        <authorList>
            <person name="Nowell W R."/>
        </authorList>
    </citation>
    <scope>NUCLEOTIDE SEQUENCE</scope>
</reference>
<name>A0A820Z719_9BILA</name>
<organism evidence="1 2">
    <name type="scientific">Rotaria socialis</name>
    <dbReference type="NCBI Taxonomy" id="392032"/>
    <lineage>
        <taxon>Eukaryota</taxon>
        <taxon>Metazoa</taxon>
        <taxon>Spiralia</taxon>
        <taxon>Gnathifera</taxon>
        <taxon>Rotifera</taxon>
        <taxon>Eurotatoria</taxon>
        <taxon>Bdelloidea</taxon>
        <taxon>Philodinida</taxon>
        <taxon>Philodinidae</taxon>
        <taxon>Rotaria</taxon>
    </lineage>
</organism>
<evidence type="ECO:0000313" key="2">
    <source>
        <dbReference type="Proteomes" id="UP000663862"/>
    </source>
</evidence>
<dbReference type="AlphaFoldDB" id="A0A820Z719"/>
<protein>
    <submittedName>
        <fullName evidence="1">Uncharacterized protein</fullName>
    </submittedName>
</protein>
<gene>
    <name evidence="1" type="ORF">TSG867_LOCUS25137</name>
</gene>
<evidence type="ECO:0000313" key="1">
    <source>
        <dbReference type="EMBL" id="CAF4558212.1"/>
    </source>
</evidence>
<accession>A0A820Z719</accession>
<proteinExistence type="predicted"/>
<comment type="caution">
    <text evidence="1">The sequence shown here is derived from an EMBL/GenBank/DDBJ whole genome shotgun (WGS) entry which is preliminary data.</text>
</comment>